<keyword evidence="3" id="KW-1185">Reference proteome</keyword>
<evidence type="ECO:0000256" key="1">
    <source>
        <dbReference type="SAM" id="MobiDB-lite"/>
    </source>
</evidence>
<organism evidence="2 3">
    <name type="scientific">Ascosphaera apis ARSEF 7405</name>
    <dbReference type="NCBI Taxonomy" id="392613"/>
    <lineage>
        <taxon>Eukaryota</taxon>
        <taxon>Fungi</taxon>
        <taxon>Dikarya</taxon>
        <taxon>Ascomycota</taxon>
        <taxon>Pezizomycotina</taxon>
        <taxon>Eurotiomycetes</taxon>
        <taxon>Eurotiomycetidae</taxon>
        <taxon>Onygenales</taxon>
        <taxon>Ascosphaeraceae</taxon>
        <taxon>Ascosphaera</taxon>
    </lineage>
</organism>
<evidence type="ECO:0000313" key="2">
    <source>
        <dbReference type="EMBL" id="KZZ92361.1"/>
    </source>
</evidence>
<dbReference type="EMBL" id="AZGZ01000011">
    <property type="protein sequence ID" value="KZZ92361.1"/>
    <property type="molecule type" value="Genomic_DNA"/>
</dbReference>
<feature type="region of interest" description="Disordered" evidence="1">
    <location>
        <begin position="472"/>
        <end position="491"/>
    </location>
</feature>
<name>A0A167Z9L3_9EURO</name>
<feature type="compositionally biased region" description="Polar residues" evidence="1">
    <location>
        <begin position="174"/>
        <end position="184"/>
    </location>
</feature>
<accession>A0A167Z9L3</accession>
<feature type="compositionally biased region" description="Basic and acidic residues" evidence="1">
    <location>
        <begin position="474"/>
        <end position="483"/>
    </location>
</feature>
<comment type="caution">
    <text evidence="2">The sequence shown here is derived from an EMBL/GenBank/DDBJ whole genome shotgun (WGS) entry which is preliminary data.</text>
</comment>
<dbReference type="Proteomes" id="UP000242877">
    <property type="component" value="Unassembled WGS sequence"/>
</dbReference>
<proteinExistence type="predicted"/>
<protein>
    <submittedName>
        <fullName evidence="2">Uncharacterized protein</fullName>
    </submittedName>
</protein>
<evidence type="ECO:0000313" key="3">
    <source>
        <dbReference type="Proteomes" id="UP000242877"/>
    </source>
</evidence>
<feature type="compositionally biased region" description="Polar residues" evidence="1">
    <location>
        <begin position="198"/>
        <end position="208"/>
    </location>
</feature>
<reference evidence="2 3" key="1">
    <citation type="journal article" date="2016" name="Genome Biol. Evol.">
        <title>Divergent and convergent evolution of fungal pathogenicity.</title>
        <authorList>
            <person name="Shang Y."/>
            <person name="Xiao G."/>
            <person name="Zheng P."/>
            <person name="Cen K."/>
            <person name="Zhan S."/>
            <person name="Wang C."/>
        </authorList>
    </citation>
    <scope>NUCLEOTIDE SEQUENCE [LARGE SCALE GENOMIC DNA]</scope>
    <source>
        <strain evidence="2 3">ARSEF 7405</strain>
    </source>
</reference>
<sequence>MQHYEVPLKSSVHTHRKQGLQCLCSGTIDVSTSKGLDEPDIHHCFESQRCWVVGASRVSFVVTITVKGCLIESMHLQSVFEDMMDSLISSEVTSATPEEKWASRDISDHRSLRIECELYQQHDKWRSTQENSRFPYSLQREGLSVYVPPSIPTFTLHTVFISLVLESTLDVCSNESTSPSLTQGTKRKISGQLDEQQETPSPTSSLDTASHFDCLSSRQTSLGSIASYNGYGCVLEQPRWTPSSTIFRDPSDLISLADCALRDIMFGESSCPTPYCKPRWDQKGLCLSSYAPGIFLPRYTADLSLKSQFLSQATEGIINILENTCSNDLKRQAQMLQCSKQGTSFAESSLCYRPGTVKDHLRRHTQSALWTQMQRSSIQSAAVPTVAKILCSRAQPSGVSNNKVPACPSDALLIISEAPEMKSSDSLLSAGFTNDRPLNTLESVYDPQGSASDYDDSELGDILVSLGACTPPKDAGEVTRQERSSPPLLGLPISECENLFDSSPIQSPRGQRDSDRLQALLSPSPEVEPRVQLQKEFTPIIATDEILCHQSDTSIDGKNAEMLDETCVAAEADMLTKMISTTVPEQEHICFESKLARKRLT</sequence>
<gene>
    <name evidence="2" type="ORF">AAP_03016</name>
</gene>
<dbReference type="AlphaFoldDB" id="A0A167Z9L3"/>
<dbReference type="VEuPathDB" id="FungiDB:AAP_03016"/>
<feature type="region of interest" description="Disordered" evidence="1">
    <location>
        <begin position="174"/>
        <end position="209"/>
    </location>
</feature>